<dbReference type="EMBL" id="JBEPMB010000005">
    <property type="protein sequence ID" value="MET3614940.1"/>
    <property type="molecule type" value="Genomic_DNA"/>
</dbReference>
<name>A0ABV2J2F5_9HYPH</name>
<dbReference type="SUPFAM" id="SSF53756">
    <property type="entry name" value="UDP-Glycosyltransferase/glycogen phosphorylase"/>
    <property type="match status" value="1"/>
</dbReference>
<accession>A0ABV2J2F5</accession>
<evidence type="ECO:0000313" key="2">
    <source>
        <dbReference type="EMBL" id="MET3614940.1"/>
    </source>
</evidence>
<organism evidence="2 3">
    <name type="scientific">Rhizobium aquaticum</name>
    <dbReference type="NCBI Taxonomy" id="1549636"/>
    <lineage>
        <taxon>Bacteria</taxon>
        <taxon>Pseudomonadati</taxon>
        <taxon>Pseudomonadota</taxon>
        <taxon>Alphaproteobacteria</taxon>
        <taxon>Hyphomicrobiales</taxon>
        <taxon>Rhizobiaceae</taxon>
        <taxon>Rhizobium/Agrobacterium group</taxon>
        <taxon>Rhizobium</taxon>
    </lineage>
</organism>
<gene>
    <name evidence="2" type="ORF">ABID16_003283</name>
</gene>
<evidence type="ECO:0000313" key="3">
    <source>
        <dbReference type="Proteomes" id="UP001549047"/>
    </source>
</evidence>
<proteinExistence type="predicted"/>
<dbReference type="RefSeq" id="WP_354557427.1">
    <property type="nucleotide sequence ID" value="NZ_JBEPMB010000005.1"/>
</dbReference>
<comment type="caution">
    <text evidence="2">The sequence shown here is derived from an EMBL/GenBank/DDBJ whole genome shotgun (WGS) entry which is preliminary data.</text>
</comment>
<dbReference type="Gene3D" id="3.40.50.2000">
    <property type="entry name" value="Glycogen Phosphorylase B"/>
    <property type="match status" value="2"/>
</dbReference>
<keyword evidence="3" id="KW-1185">Reference proteome</keyword>
<dbReference type="PANTHER" id="PTHR45947:SF3">
    <property type="entry name" value="SULFOQUINOVOSYL TRANSFERASE SQD2"/>
    <property type="match status" value="1"/>
</dbReference>
<dbReference type="Proteomes" id="UP001549047">
    <property type="component" value="Unassembled WGS sequence"/>
</dbReference>
<dbReference type="InterPro" id="IPR050194">
    <property type="entry name" value="Glycosyltransferase_grp1"/>
</dbReference>
<dbReference type="InterPro" id="IPR001296">
    <property type="entry name" value="Glyco_trans_1"/>
</dbReference>
<feature type="domain" description="Glycosyl transferase family 1" evidence="1">
    <location>
        <begin position="196"/>
        <end position="329"/>
    </location>
</feature>
<evidence type="ECO:0000259" key="1">
    <source>
        <dbReference type="Pfam" id="PF00534"/>
    </source>
</evidence>
<dbReference type="Pfam" id="PF00534">
    <property type="entry name" value="Glycos_transf_1"/>
    <property type="match status" value="1"/>
</dbReference>
<sequence length="372" mass="41252">MSTIILLWENFGPMHDDRVRALVRACGGKARIVGLELFGKSDTYAWDNEAGDDFEKITLFPGQSHSLSRTLKIAAVIVRHCRALNADQVFLCHYELPAILLAACMLRLLGMKVYAMGDAKFDAYKRHLWREVGKSFFFLPYVGALSNEVRSKDYLRFLGIKAGRIAAPYNTISIDRLRRLSGTVPAPNGAAFADRHFTIVARFVREKNLEMALEAYAIYCRAADAPRQLHLCGSGELEPLLRQKVEELGLRDLVEFRGFLQSDGIAQALGTTLALILPSVQETFGFVVIEAQAMGLPVLVSENCGSRDTLVRTGVNGFVIEPDNPNGLAFFMSLLGRDEALWQRMCVSASSFAEKGDVDRFAEAVMTLVADF</sequence>
<protein>
    <submittedName>
        <fullName evidence="2">Glycosyltransferase involved in cell wall biosynthesis</fullName>
    </submittedName>
</protein>
<dbReference type="PANTHER" id="PTHR45947">
    <property type="entry name" value="SULFOQUINOVOSYL TRANSFERASE SQD2"/>
    <property type="match status" value="1"/>
</dbReference>
<reference evidence="2 3" key="1">
    <citation type="submission" date="2024-06" db="EMBL/GenBank/DDBJ databases">
        <title>Genomic Encyclopedia of Type Strains, Phase IV (KMG-IV): sequencing the most valuable type-strain genomes for metagenomic binning, comparative biology and taxonomic classification.</title>
        <authorList>
            <person name="Goeker M."/>
        </authorList>
    </citation>
    <scope>NUCLEOTIDE SEQUENCE [LARGE SCALE GENOMIC DNA]</scope>
    <source>
        <strain evidence="2 3">DSM 29780</strain>
    </source>
</reference>